<name>A0A370NJG0_9BURK</name>
<sequence length="258" mass="27431">MNSHPVVFEQDGHVALLRLASANQLNPLTDELVDALVAALRRIDADPSIHAAVLMGSSKAFAAGADIAAMSKLDYASVFQQDYIGRNWDAIRTFRKPLIAAINGYALGGGCELTMLCDIAIASDDAVFGQPEVRLGIVPGAGGTQRLPRAVGKSMAMQLCLTGASISATEALEIGLVSKVVSGDKLLPEAMSMAHEIAAHSLPVVLAIKEAVNRSFETSLAEGLLFERRIFHAGFALQDQTEGMNAFLERRQPNFVNG</sequence>
<dbReference type="AlphaFoldDB" id="A0A370NJG0"/>
<evidence type="ECO:0000256" key="2">
    <source>
        <dbReference type="ARBA" id="ARBA00023239"/>
    </source>
</evidence>
<proteinExistence type="inferred from homology"/>
<evidence type="ECO:0000313" key="4">
    <source>
        <dbReference type="EMBL" id="RDK05727.1"/>
    </source>
</evidence>
<gene>
    <name evidence="4" type="ORF">DN412_35420</name>
</gene>
<dbReference type="RefSeq" id="WP_115215825.1">
    <property type="nucleotide sequence ID" value="NZ_QKWJ01000085.1"/>
</dbReference>
<dbReference type="PROSITE" id="PS00166">
    <property type="entry name" value="ENOYL_COA_HYDRATASE"/>
    <property type="match status" value="1"/>
</dbReference>
<dbReference type="PANTHER" id="PTHR11941">
    <property type="entry name" value="ENOYL-COA HYDRATASE-RELATED"/>
    <property type="match status" value="1"/>
</dbReference>
<dbReference type="InterPro" id="IPR029045">
    <property type="entry name" value="ClpP/crotonase-like_dom_sf"/>
</dbReference>
<dbReference type="Pfam" id="PF00378">
    <property type="entry name" value="ECH_1"/>
    <property type="match status" value="1"/>
</dbReference>
<dbReference type="CDD" id="cd06558">
    <property type="entry name" value="crotonase-like"/>
    <property type="match status" value="1"/>
</dbReference>
<keyword evidence="2 4" id="KW-0456">Lyase</keyword>
<dbReference type="GO" id="GO:0004300">
    <property type="term" value="F:enoyl-CoA hydratase activity"/>
    <property type="evidence" value="ECO:0007669"/>
    <property type="project" value="UniProtKB-EC"/>
</dbReference>
<comment type="caution">
    <text evidence="4">The sequence shown here is derived from an EMBL/GenBank/DDBJ whole genome shotgun (WGS) entry which is preliminary data.</text>
</comment>
<dbReference type="Proteomes" id="UP000255165">
    <property type="component" value="Unassembled WGS sequence"/>
</dbReference>
<dbReference type="EMBL" id="QKWJ01000085">
    <property type="protein sequence ID" value="RDK05727.1"/>
    <property type="molecule type" value="Genomic_DNA"/>
</dbReference>
<evidence type="ECO:0000313" key="5">
    <source>
        <dbReference type="Proteomes" id="UP000255165"/>
    </source>
</evidence>
<dbReference type="EC" id="4.2.1.17" evidence="4"/>
<dbReference type="Gene3D" id="3.90.226.10">
    <property type="entry name" value="2-enoyl-CoA Hydratase, Chain A, domain 1"/>
    <property type="match status" value="1"/>
</dbReference>
<dbReference type="FunFam" id="3.90.226.10:FF:000009">
    <property type="entry name" value="Carnitinyl-CoA dehydratase"/>
    <property type="match status" value="1"/>
</dbReference>
<accession>A0A370NJG0</accession>
<dbReference type="InterPro" id="IPR014748">
    <property type="entry name" value="Enoyl-CoA_hydra_C"/>
</dbReference>
<comment type="similarity">
    <text evidence="1 3">Belongs to the enoyl-CoA hydratase/isomerase family.</text>
</comment>
<dbReference type="PANTHER" id="PTHR11941:SF54">
    <property type="entry name" value="ENOYL-COA HYDRATASE, MITOCHONDRIAL"/>
    <property type="match status" value="1"/>
</dbReference>
<keyword evidence="5" id="KW-1185">Reference proteome</keyword>
<reference evidence="5" key="1">
    <citation type="submission" date="2018-06" db="EMBL/GenBank/DDBJ databases">
        <authorList>
            <person name="Feng T."/>
            <person name="Jeon C.O."/>
        </authorList>
    </citation>
    <scope>NUCLEOTIDE SEQUENCE [LARGE SCALE GENOMIC DNA]</scope>
    <source>
        <strain evidence="5">S23</strain>
    </source>
</reference>
<evidence type="ECO:0000256" key="3">
    <source>
        <dbReference type="RuleBase" id="RU003707"/>
    </source>
</evidence>
<dbReference type="FunFam" id="1.10.12.10:FF:000001">
    <property type="entry name" value="Probable enoyl-CoA hydratase, mitochondrial"/>
    <property type="match status" value="1"/>
</dbReference>
<dbReference type="Gene3D" id="1.10.12.10">
    <property type="entry name" value="Lyase 2-enoyl-coa Hydratase, Chain A, domain 2"/>
    <property type="match status" value="1"/>
</dbReference>
<organism evidence="4 5">
    <name type="scientific">Cupriavidus lacunae</name>
    <dbReference type="NCBI Taxonomy" id="2666307"/>
    <lineage>
        <taxon>Bacteria</taxon>
        <taxon>Pseudomonadati</taxon>
        <taxon>Pseudomonadota</taxon>
        <taxon>Betaproteobacteria</taxon>
        <taxon>Burkholderiales</taxon>
        <taxon>Burkholderiaceae</taxon>
        <taxon>Cupriavidus</taxon>
    </lineage>
</organism>
<dbReference type="InterPro" id="IPR001753">
    <property type="entry name" value="Enoyl-CoA_hydra/iso"/>
</dbReference>
<protein>
    <submittedName>
        <fullName evidence="4">Enoyl-CoA hydratase</fullName>
        <ecNumber evidence="4">4.2.1.17</ecNumber>
    </submittedName>
</protein>
<evidence type="ECO:0000256" key="1">
    <source>
        <dbReference type="ARBA" id="ARBA00005254"/>
    </source>
</evidence>
<dbReference type="SUPFAM" id="SSF52096">
    <property type="entry name" value="ClpP/crotonase"/>
    <property type="match status" value="1"/>
</dbReference>
<dbReference type="GO" id="GO:0006635">
    <property type="term" value="P:fatty acid beta-oxidation"/>
    <property type="evidence" value="ECO:0007669"/>
    <property type="project" value="TreeGrafter"/>
</dbReference>
<dbReference type="InterPro" id="IPR018376">
    <property type="entry name" value="Enoyl-CoA_hyd/isom_CS"/>
</dbReference>